<organism evidence="2 3">
    <name type="scientific">Rotaria magnacalcarata</name>
    <dbReference type="NCBI Taxonomy" id="392030"/>
    <lineage>
        <taxon>Eukaryota</taxon>
        <taxon>Metazoa</taxon>
        <taxon>Spiralia</taxon>
        <taxon>Gnathifera</taxon>
        <taxon>Rotifera</taxon>
        <taxon>Eurotatoria</taxon>
        <taxon>Bdelloidea</taxon>
        <taxon>Philodinida</taxon>
        <taxon>Philodinidae</taxon>
        <taxon>Rotaria</taxon>
    </lineage>
</organism>
<evidence type="ECO:0000313" key="3">
    <source>
        <dbReference type="Proteomes" id="UP000676336"/>
    </source>
</evidence>
<feature type="region of interest" description="Disordered" evidence="1">
    <location>
        <begin position="224"/>
        <end position="244"/>
    </location>
</feature>
<feature type="non-terminal residue" evidence="2">
    <location>
        <position position="1"/>
    </location>
</feature>
<dbReference type="AlphaFoldDB" id="A0A8S3AIL8"/>
<gene>
    <name evidence="2" type="ORF">SMN809_LOCUS43852</name>
</gene>
<dbReference type="EMBL" id="CAJOBI010130263">
    <property type="protein sequence ID" value="CAF4720978.1"/>
    <property type="molecule type" value="Genomic_DNA"/>
</dbReference>
<evidence type="ECO:0000313" key="2">
    <source>
        <dbReference type="EMBL" id="CAF4720978.1"/>
    </source>
</evidence>
<comment type="caution">
    <text evidence="2">The sequence shown here is derived from an EMBL/GenBank/DDBJ whole genome shotgun (WGS) entry which is preliminary data.</text>
</comment>
<reference evidence="2" key="1">
    <citation type="submission" date="2021-02" db="EMBL/GenBank/DDBJ databases">
        <authorList>
            <person name="Nowell W R."/>
        </authorList>
    </citation>
    <scope>NUCLEOTIDE SEQUENCE</scope>
</reference>
<proteinExistence type="predicted"/>
<name>A0A8S3AIL8_9BILA</name>
<feature type="non-terminal residue" evidence="2">
    <location>
        <position position="448"/>
    </location>
</feature>
<feature type="compositionally biased region" description="Low complexity" evidence="1">
    <location>
        <begin position="139"/>
        <end position="150"/>
    </location>
</feature>
<accession>A0A8S3AIL8</accession>
<feature type="region of interest" description="Disordered" evidence="1">
    <location>
        <begin position="125"/>
        <end position="153"/>
    </location>
</feature>
<protein>
    <submittedName>
        <fullName evidence="2">Uncharacterized protein</fullName>
    </submittedName>
</protein>
<dbReference type="Proteomes" id="UP000676336">
    <property type="component" value="Unassembled WGS sequence"/>
</dbReference>
<sequence length="448" mass="50451">CSSVDTITSNPQFIEQLDELIKQQSKQILLIKTHDLNSKCCSGDIVAVQLLCACVDSSSHAHVQNNNSLNNDLSDDARQQNFNIDKRMNSDSGDQQSNEIIMNNNQDSQNEHVLSSDVLTNNTVTSASSVHTPPRLFMSPASASSSIISPKSVDMNPTTDQISNTKLNNVSHLLDQNILSSRKKHDHTVITDDQKAVLIYLQRQSSDSFVFTCDIKKIQQIEREKATKKSSSKNKTPQTVDDLNPEERKRNLEWTLILDSYIENSNDYCVFLYERHHFTNRTAINNTNKFFMSADAHCKFKLCTCRSHAILYENSRLKVNYFGKIVHQIGEVHARPMRGSRREELQKFTMLGATPAALYLQQLKLMSTANKEAGNRNVVGSSRSVIRKISSEGNVKLRRDDDLEKSLPQLKSEQTEKLFPGEQIPGYLQEISIDPLRLICFTAGGIAA</sequence>
<evidence type="ECO:0000256" key="1">
    <source>
        <dbReference type="SAM" id="MobiDB-lite"/>
    </source>
</evidence>